<evidence type="ECO:0000256" key="3">
    <source>
        <dbReference type="ARBA" id="ARBA00022691"/>
    </source>
</evidence>
<dbReference type="SFLD" id="SFLDS00029">
    <property type="entry name" value="Radical_SAM"/>
    <property type="match status" value="1"/>
</dbReference>
<dbReference type="GO" id="GO:0006783">
    <property type="term" value="P:heme biosynthetic process"/>
    <property type="evidence" value="ECO:0007669"/>
    <property type="project" value="TreeGrafter"/>
</dbReference>
<dbReference type="Gene3D" id="3.20.20.70">
    <property type="entry name" value="Aldolase class I"/>
    <property type="match status" value="1"/>
</dbReference>
<dbReference type="InterPro" id="IPR058240">
    <property type="entry name" value="rSAM_sf"/>
</dbReference>
<keyword evidence="6" id="KW-0411">Iron-sulfur</keyword>
<dbReference type="GO" id="GO:0003824">
    <property type="term" value="F:catalytic activity"/>
    <property type="evidence" value="ECO:0007669"/>
    <property type="project" value="InterPro"/>
</dbReference>
<dbReference type="SFLD" id="SFLDG01386">
    <property type="entry name" value="main_SPASM_domain-containing"/>
    <property type="match status" value="1"/>
</dbReference>
<dbReference type="InterPro" id="IPR006638">
    <property type="entry name" value="Elp3/MiaA/NifB-like_rSAM"/>
</dbReference>
<organism evidence="8 9">
    <name type="scientific">Aerophobetes bacterium</name>
    <dbReference type="NCBI Taxonomy" id="2030807"/>
    <lineage>
        <taxon>Bacteria</taxon>
        <taxon>Candidatus Aerophobota</taxon>
    </lineage>
</organism>
<dbReference type="GO" id="GO:0051539">
    <property type="term" value="F:4 iron, 4 sulfur cluster binding"/>
    <property type="evidence" value="ECO:0007669"/>
    <property type="project" value="UniProtKB-KW"/>
</dbReference>
<evidence type="ECO:0000256" key="1">
    <source>
        <dbReference type="ARBA" id="ARBA00001966"/>
    </source>
</evidence>
<dbReference type="InterPro" id="IPR013785">
    <property type="entry name" value="Aldolase_TIM"/>
</dbReference>
<feature type="domain" description="Radical SAM core" evidence="7">
    <location>
        <begin position="4"/>
        <end position="230"/>
    </location>
</feature>
<dbReference type="InterPro" id="IPR017200">
    <property type="entry name" value="PqqE-like"/>
</dbReference>
<dbReference type="InterPro" id="IPR023885">
    <property type="entry name" value="4Fe4S-binding_SPASM_dom"/>
</dbReference>
<dbReference type="CDD" id="cd01335">
    <property type="entry name" value="Radical_SAM"/>
    <property type="match status" value="1"/>
</dbReference>
<dbReference type="PANTHER" id="PTHR11228">
    <property type="entry name" value="RADICAL SAM DOMAIN PROTEIN"/>
    <property type="match status" value="1"/>
</dbReference>
<evidence type="ECO:0000256" key="5">
    <source>
        <dbReference type="ARBA" id="ARBA00023004"/>
    </source>
</evidence>
<evidence type="ECO:0000313" key="8">
    <source>
        <dbReference type="EMBL" id="TET59952.1"/>
    </source>
</evidence>
<dbReference type="AlphaFoldDB" id="A0A523VYV6"/>
<dbReference type="PROSITE" id="PS51918">
    <property type="entry name" value="RADICAL_SAM"/>
    <property type="match status" value="1"/>
</dbReference>
<dbReference type="EMBL" id="SOIZ01000327">
    <property type="protein sequence ID" value="TET59952.1"/>
    <property type="molecule type" value="Genomic_DNA"/>
</dbReference>
<keyword evidence="2" id="KW-0004">4Fe-4S</keyword>
<dbReference type="SFLD" id="SFLDG01067">
    <property type="entry name" value="SPASM/twitch_domain_containing"/>
    <property type="match status" value="1"/>
</dbReference>
<dbReference type="NCBIfam" id="TIGR04085">
    <property type="entry name" value="rSAM_more_4Fe4S"/>
    <property type="match status" value="1"/>
</dbReference>
<name>A0A523VYV6_UNCAE</name>
<keyword evidence="4" id="KW-0479">Metal-binding</keyword>
<comment type="caution">
    <text evidence="8">The sequence shown here is derived from an EMBL/GenBank/DDBJ whole genome shotgun (WGS) entry which is preliminary data.</text>
</comment>
<evidence type="ECO:0000259" key="7">
    <source>
        <dbReference type="PROSITE" id="PS51918"/>
    </source>
</evidence>
<dbReference type="InterPro" id="IPR007197">
    <property type="entry name" value="rSAM"/>
</dbReference>
<reference evidence="8 9" key="1">
    <citation type="submission" date="2019-03" db="EMBL/GenBank/DDBJ databases">
        <title>Metabolic potential of uncultured bacteria and archaea associated with petroleum seepage in deep-sea sediments.</title>
        <authorList>
            <person name="Dong X."/>
            <person name="Hubert C."/>
        </authorList>
    </citation>
    <scope>NUCLEOTIDE SEQUENCE [LARGE SCALE GENOMIC DNA]</scope>
    <source>
        <strain evidence="8">E29_bin52</strain>
    </source>
</reference>
<dbReference type="SMART" id="SM00729">
    <property type="entry name" value="Elp3"/>
    <property type="match status" value="1"/>
</dbReference>
<keyword evidence="3" id="KW-0949">S-adenosyl-L-methionine</keyword>
<dbReference type="SUPFAM" id="SSF102114">
    <property type="entry name" value="Radical SAM enzymes"/>
    <property type="match status" value="1"/>
</dbReference>
<keyword evidence="5" id="KW-0408">Iron</keyword>
<dbReference type="PIRSF" id="PIRSF037420">
    <property type="entry name" value="PQQ_syn_pqqE"/>
    <property type="match status" value="1"/>
</dbReference>
<dbReference type="Pfam" id="PF04055">
    <property type="entry name" value="Radical_SAM"/>
    <property type="match status" value="1"/>
</dbReference>
<evidence type="ECO:0000256" key="2">
    <source>
        <dbReference type="ARBA" id="ARBA00022485"/>
    </source>
</evidence>
<proteinExistence type="predicted"/>
<sequence>MKKKRALISFDLEITARCNNHCRHCYINLPAKDRAAKEKELSFEEIKEIADEAISLGALWCLLTGGEPLLRDDFFDIYLYLKRKGLLVSVFTNATLIKEEHVRVFKKYPPRDIEVSVYGVSERTYEGVTRRAGSFEAFIQGLNLLLASRVRVRLKAMALRYNVSELQQIARFCREKTKDYFRFDPFLHLRFDGSQIRNQEIKSERLSPKEIVALERADPERFQALQNGCDELIVPDTSHTICNHLFHCGAGNGSFSLSFDGLFRLCSSLWHPDCVYDLRKGTLTDAWQNFVARVRDMQSNRKEFLQRCRVCPLINLCMWCPAHAHLETGEMDAPVDYFCKVAHARAEVLSVE</sequence>
<evidence type="ECO:0000256" key="6">
    <source>
        <dbReference type="ARBA" id="ARBA00023014"/>
    </source>
</evidence>
<dbReference type="Proteomes" id="UP000319130">
    <property type="component" value="Unassembled WGS sequence"/>
</dbReference>
<dbReference type="GO" id="GO:0046872">
    <property type="term" value="F:metal ion binding"/>
    <property type="evidence" value="ECO:0007669"/>
    <property type="project" value="UniProtKB-KW"/>
</dbReference>
<protein>
    <submittedName>
        <fullName evidence="8">Radical SAM protein</fullName>
    </submittedName>
</protein>
<dbReference type="InterPro" id="IPR050377">
    <property type="entry name" value="Radical_SAM_PqqE_MftC-like"/>
</dbReference>
<comment type="cofactor">
    <cofactor evidence="1">
        <name>[4Fe-4S] cluster</name>
        <dbReference type="ChEBI" id="CHEBI:49883"/>
    </cofactor>
</comment>
<accession>A0A523VYV6</accession>
<dbReference type="PANTHER" id="PTHR11228:SF7">
    <property type="entry name" value="PQQA PEPTIDE CYCLASE"/>
    <property type="match status" value="1"/>
</dbReference>
<evidence type="ECO:0000256" key="4">
    <source>
        <dbReference type="ARBA" id="ARBA00022723"/>
    </source>
</evidence>
<evidence type="ECO:0000313" key="9">
    <source>
        <dbReference type="Proteomes" id="UP000319130"/>
    </source>
</evidence>
<gene>
    <name evidence="8" type="ORF">E3J48_07220</name>
</gene>